<comment type="caution">
    <text evidence="2">The sequence shown here is derived from an EMBL/GenBank/DDBJ whole genome shotgun (WGS) entry which is preliminary data.</text>
</comment>
<dbReference type="EMBL" id="JBIACJ010000009">
    <property type="protein sequence ID" value="MFE8697957.1"/>
    <property type="molecule type" value="Genomic_DNA"/>
</dbReference>
<dbReference type="NCBIfam" id="TIGR01671">
    <property type="entry name" value="phage_TIGR01671"/>
    <property type="match status" value="1"/>
</dbReference>
<dbReference type="Gene3D" id="2.30.30.290">
    <property type="entry name" value="YopX-like domains"/>
    <property type="match status" value="1"/>
</dbReference>
<dbReference type="SUPFAM" id="SSF159006">
    <property type="entry name" value="YopX-like"/>
    <property type="match status" value="1"/>
</dbReference>
<reference evidence="2 3" key="1">
    <citation type="submission" date="2024-08" db="EMBL/GenBank/DDBJ databases">
        <title>Two novel Cytobacillus novel species.</title>
        <authorList>
            <person name="Liu G."/>
        </authorList>
    </citation>
    <scope>NUCLEOTIDE SEQUENCE [LARGE SCALE GENOMIC DNA]</scope>
    <source>
        <strain evidence="2 3">FJAT-53684</strain>
    </source>
</reference>
<dbReference type="RefSeq" id="WP_389221891.1">
    <property type="nucleotide sequence ID" value="NZ_JBIACJ010000009.1"/>
</dbReference>
<organism evidence="2 3">
    <name type="scientific">Cytobacillus mangrovibacter</name>
    <dbReference type="NCBI Taxonomy" id="3299024"/>
    <lineage>
        <taxon>Bacteria</taxon>
        <taxon>Bacillati</taxon>
        <taxon>Bacillota</taxon>
        <taxon>Bacilli</taxon>
        <taxon>Bacillales</taxon>
        <taxon>Bacillaceae</taxon>
        <taxon>Cytobacillus</taxon>
    </lineage>
</organism>
<keyword evidence="3" id="KW-1185">Reference proteome</keyword>
<dbReference type="InterPro" id="IPR019096">
    <property type="entry name" value="YopX_protein"/>
</dbReference>
<gene>
    <name evidence="2" type="ORF">ACFYKT_16570</name>
</gene>
<evidence type="ECO:0000259" key="1">
    <source>
        <dbReference type="Pfam" id="PF09643"/>
    </source>
</evidence>
<accession>A0ABW6K2Z5</accession>
<proteinExistence type="predicted"/>
<evidence type="ECO:0000313" key="2">
    <source>
        <dbReference type="EMBL" id="MFE8697957.1"/>
    </source>
</evidence>
<evidence type="ECO:0000313" key="3">
    <source>
        <dbReference type="Proteomes" id="UP001601058"/>
    </source>
</evidence>
<sequence>MSREIKFRVWLDDDKKMFNNAGVVGKVVVLEHNGEGYIDDNTDFEPLYWGSVDDSTIHVMQYTGLKDKNGKEIYEGDVVKVPCDIEDSIHGEYSFQEIVYRNGTWIVQYLKSETGFKLPKGYTGGLLIDLYDHDLKSLIFNDDRLEYTNIEVIGNIYENQELLNS</sequence>
<feature type="domain" description="YopX protein" evidence="1">
    <location>
        <begin position="6"/>
        <end position="163"/>
    </location>
</feature>
<dbReference type="Proteomes" id="UP001601058">
    <property type="component" value="Unassembled WGS sequence"/>
</dbReference>
<dbReference type="InterPro" id="IPR023385">
    <property type="entry name" value="YopX-like_C"/>
</dbReference>
<dbReference type="InterPro" id="IPR010024">
    <property type="entry name" value="CHP16711"/>
</dbReference>
<dbReference type="Pfam" id="PF09643">
    <property type="entry name" value="YopX"/>
    <property type="match status" value="1"/>
</dbReference>
<name>A0ABW6K2Z5_9BACI</name>
<protein>
    <submittedName>
        <fullName evidence="2">YopX family protein</fullName>
    </submittedName>
</protein>